<organism evidence="1 2">
    <name type="scientific">Tanacetum coccineum</name>
    <dbReference type="NCBI Taxonomy" id="301880"/>
    <lineage>
        <taxon>Eukaryota</taxon>
        <taxon>Viridiplantae</taxon>
        <taxon>Streptophyta</taxon>
        <taxon>Embryophyta</taxon>
        <taxon>Tracheophyta</taxon>
        <taxon>Spermatophyta</taxon>
        <taxon>Magnoliopsida</taxon>
        <taxon>eudicotyledons</taxon>
        <taxon>Gunneridae</taxon>
        <taxon>Pentapetalae</taxon>
        <taxon>asterids</taxon>
        <taxon>campanulids</taxon>
        <taxon>Asterales</taxon>
        <taxon>Asteraceae</taxon>
        <taxon>Asteroideae</taxon>
        <taxon>Anthemideae</taxon>
        <taxon>Anthemidinae</taxon>
        <taxon>Tanacetum</taxon>
    </lineage>
</organism>
<name>A0ABQ5HXM3_9ASTR</name>
<dbReference type="Proteomes" id="UP001151760">
    <property type="component" value="Unassembled WGS sequence"/>
</dbReference>
<reference evidence="1" key="1">
    <citation type="journal article" date="2022" name="Int. J. Mol. Sci.">
        <title>Draft Genome of Tanacetum Coccineum: Genomic Comparison of Closely Related Tanacetum-Family Plants.</title>
        <authorList>
            <person name="Yamashiro T."/>
            <person name="Shiraishi A."/>
            <person name="Nakayama K."/>
            <person name="Satake H."/>
        </authorList>
    </citation>
    <scope>NUCLEOTIDE SEQUENCE</scope>
</reference>
<comment type="caution">
    <text evidence="1">The sequence shown here is derived from an EMBL/GenBank/DDBJ whole genome shotgun (WGS) entry which is preliminary data.</text>
</comment>
<protein>
    <submittedName>
        <fullName evidence="1">Uncharacterized protein</fullName>
    </submittedName>
</protein>
<gene>
    <name evidence="1" type="ORF">Tco_1081516</name>
</gene>
<evidence type="ECO:0000313" key="1">
    <source>
        <dbReference type="EMBL" id="GJT92671.1"/>
    </source>
</evidence>
<keyword evidence="2" id="KW-1185">Reference proteome</keyword>
<reference evidence="1" key="2">
    <citation type="submission" date="2022-01" db="EMBL/GenBank/DDBJ databases">
        <authorList>
            <person name="Yamashiro T."/>
            <person name="Shiraishi A."/>
            <person name="Satake H."/>
            <person name="Nakayama K."/>
        </authorList>
    </citation>
    <scope>NUCLEOTIDE SEQUENCE</scope>
</reference>
<proteinExistence type="predicted"/>
<evidence type="ECO:0000313" key="2">
    <source>
        <dbReference type="Proteomes" id="UP001151760"/>
    </source>
</evidence>
<dbReference type="EMBL" id="BQNB010020132">
    <property type="protein sequence ID" value="GJT92671.1"/>
    <property type="molecule type" value="Genomic_DNA"/>
</dbReference>
<accession>A0ABQ5HXM3</accession>
<sequence>MPSIPQLSLHDQVFVDFDFFKDFENEFSAIVYNDVQTSKSDLLTEPILNHQHIDEFDDETSLPEYDEKEQNVLHFNDLFPFNIISSDDLKSKKVIDNNEIDIIQVYGSPTSEKGIRFIRMVMEHCDEVGVVVFTSQDWGRQGTIGLGAYLEFLSTLRFGEMDLHGILEGHFDRWRFLGTSPGIRYLLKDKNKAKTEHRIGKSVKDRIIFLKTRDPVLRLCHRMMAHSIAGRSQAPEKVTVTDLFYLRGLDVGSVNIPYLLARYLRRFAVRRKSGAHISGGQFVARLAKHFGLLTDEILEGLTVISPELQMIDMAELVRLQICMQVVPIVDEGGQGVLAPIHAPQQPPPPPPAPAKTMPKRMARLEEDVDEIREGIETSSCEGKSDLYTVFSEPYALPKARQTEDWCWELLM</sequence>